<dbReference type="GO" id="GO:0003723">
    <property type="term" value="F:RNA binding"/>
    <property type="evidence" value="ECO:0007669"/>
    <property type="project" value="TreeGrafter"/>
</dbReference>
<protein>
    <recommendedName>
        <fullName evidence="2">SAP domain-containing protein</fullName>
    </recommendedName>
</protein>
<proteinExistence type="predicted"/>
<dbReference type="EMBL" id="JAGXEW010000044">
    <property type="protein sequence ID" value="KAK1152908.1"/>
    <property type="molecule type" value="Genomic_DNA"/>
</dbReference>
<feature type="compositionally biased region" description="Basic and acidic residues" evidence="1">
    <location>
        <begin position="1132"/>
        <end position="1149"/>
    </location>
</feature>
<feature type="region of interest" description="Disordered" evidence="1">
    <location>
        <begin position="2005"/>
        <end position="2086"/>
    </location>
</feature>
<feature type="domain" description="SAP" evidence="2">
    <location>
        <begin position="14"/>
        <end position="48"/>
    </location>
</feature>
<feature type="compositionally biased region" description="Polar residues" evidence="1">
    <location>
        <begin position="848"/>
        <end position="865"/>
    </location>
</feature>
<feature type="compositionally biased region" description="Polar residues" evidence="1">
    <location>
        <begin position="169"/>
        <end position="181"/>
    </location>
</feature>
<dbReference type="InterPro" id="IPR003034">
    <property type="entry name" value="SAP_dom"/>
</dbReference>
<evidence type="ECO:0000256" key="1">
    <source>
        <dbReference type="SAM" id="MobiDB-lite"/>
    </source>
</evidence>
<dbReference type="Pfam" id="PF02037">
    <property type="entry name" value="SAP"/>
    <property type="match status" value="1"/>
</dbReference>
<feature type="compositionally biased region" description="Low complexity" evidence="1">
    <location>
        <begin position="192"/>
        <end position="202"/>
    </location>
</feature>
<evidence type="ECO:0000259" key="2">
    <source>
        <dbReference type="PROSITE" id="PS50800"/>
    </source>
</evidence>
<dbReference type="PANTHER" id="PTHR46589:SF1">
    <property type="entry name" value="APOPTOTIC CHROMATIN CONDENSATION INDUCER IN THE NUCLEUS"/>
    <property type="match status" value="1"/>
</dbReference>
<feature type="compositionally biased region" description="Basic and acidic residues" evidence="1">
    <location>
        <begin position="1413"/>
        <end position="1423"/>
    </location>
</feature>
<dbReference type="GO" id="GO:0008380">
    <property type="term" value="P:RNA splicing"/>
    <property type="evidence" value="ECO:0007669"/>
    <property type="project" value="TreeGrafter"/>
</dbReference>
<dbReference type="Pfam" id="PF16294">
    <property type="entry name" value="RSB_motif"/>
    <property type="match status" value="1"/>
</dbReference>
<feature type="compositionally biased region" description="Polar residues" evidence="1">
    <location>
        <begin position="992"/>
        <end position="1003"/>
    </location>
</feature>
<feature type="region of interest" description="Disordered" evidence="1">
    <location>
        <begin position="566"/>
        <end position="620"/>
    </location>
</feature>
<feature type="compositionally biased region" description="Basic and acidic residues" evidence="1">
    <location>
        <begin position="1628"/>
        <end position="1658"/>
    </location>
</feature>
<feature type="compositionally biased region" description="Basic and acidic residues" evidence="1">
    <location>
        <begin position="1175"/>
        <end position="1201"/>
    </location>
</feature>
<feature type="region of interest" description="Disordered" evidence="1">
    <location>
        <begin position="640"/>
        <end position="662"/>
    </location>
</feature>
<organism evidence="3 4">
    <name type="scientific">Acipenser oxyrinchus oxyrinchus</name>
    <dbReference type="NCBI Taxonomy" id="40147"/>
    <lineage>
        <taxon>Eukaryota</taxon>
        <taxon>Metazoa</taxon>
        <taxon>Chordata</taxon>
        <taxon>Craniata</taxon>
        <taxon>Vertebrata</taxon>
        <taxon>Euteleostomi</taxon>
        <taxon>Actinopterygii</taxon>
        <taxon>Chondrostei</taxon>
        <taxon>Acipenseriformes</taxon>
        <taxon>Acipenseridae</taxon>
        <taxon>Acipenser</taxon>
    </lineage>
</organism>
<feature type="compositionally biased region" description="Basic and acidic residues" evidence="1">
    <location>
        <begin position="803"/>
        <end position="818"/>
    </location>
</feature>
<feature type="compositionally biased region" description="Basic and acidic residues" evidence="1">
    <location>
        <begin position="1464"/>
        <end position="1504"/>
    </location>
</feature>
<feature type="compositionally biased region" description="Low complexity" evidence="1">
    <location>
        <begin position="1349"/>
        <end position="1382"/>
    </location>
</feature>
<comment type="caution">
    <text evidence="3">The sequence shown here is derived from an EMBL/GenBank/DDBJ whole genome shotgun (WGS) entry which is preliminary data.</text>
</comment>
<feature type="compositionally biased region" description="Basic and acidic residues" evidence="1">
    <location>
        <begin position="1278"/>
        <end position="1309"/>
    </location>
</feature>
<dbReference type="SUPFAM" id="SSF54928">
    <property type="entry name" value="RNA-binding domain, RBD"/>
    <property type="match status" value="1"/>
</dbReference>
<dbReference type="CDD" id="cd12432">
    <property type="entry name" value="RRM_ACINU"/>
    <property type="match status" value="1"/>
</dbReference>
<feature type="compositionally biased region" description="Basic and acidic residues" evidence="1">
    <location>
        <begin position="1515"/>
        <end position="1528"/>
    </location>
</feature>
<reference evidence="3" key="1">
    <citation type="submission" date="2022-02" db="EMBL/GenBank/DDBJ databases">
        <title>Atlantic sturgeon de novo genome assembly.</title>
        <authorList>
            <person name="Stock M."/>
            <person name="Klopp C."/>
            <person name="Guiguen Y."/>
            <person name="Cabau C."/>
            <person name="Parinello H."/>
            <person name="Santidrian Yebra-Pimentel E."/>
            <person name="Kuhl H."/>
            <person name="Dirks R.P."/>
            <person name="Guessner J."/>
            <person name="Wuertz S."/>
            <person name="Du K."/>
            <person name="Schartl M."/>
        </authorList>
    </citation>
    <scope>NUCLEOTIDE SEQUENCE</scope>
    <source>
        <strain evidence="3">STURGEONOMICS-FGT-2020</strain>
        <tissue evidence="3">Whole blood</tissue>
    </source>
</reference>
<dbReference type="PANTHER" id="PTHR46589">
    <property type="entry name" value="APOPTOTIC CHROMATIN CONDENSATION INDUCER IN THE NUCLEUS"/>
    <property type="match status" value="1"/>
</dbReference>
<feature type="compositionally biased region" description="Basic and acidic residues" evidence="1">
    <location>
        <begin position="1881"/>
        <end position="1919"/>
    </location>
</feature>
<feature type="compositionally biased region" description="Basic and acidic residues" evidence="1">
    <location>
        <begin position="2019"/>
        <end position="2086"/>
    </location>
</feature>
<dbReference type="SMART" id="SM00513">
    <property type="entry name" value="SAP"/>
    <property type="match status" value="1"/>
</dbReference>
<dbReference type="InterPro" id="IPR035979">
    <property type="entry name" value="RBD_domain_sf"/>
</dbReference>
<keyword evidence="4" id="KW-1185">Reference proteome</keyword>
<feature type="compositionally biased region" description="Low complexity" evidence="1">
    <location>
        <begin position="1557"/>
        <end position="1568"/>
    </location>
</feature>
<feature type="compositionally biased region" description="Polar residues" evidence="1">
    <location>
        <begin position="224"/>
        <end position="233"/>
    </location>
</feature>
<feature type="compositionally biased region" description="Basic and acidic residues" evidence="1">
    <location>
        <begin position="405"/>
        <end position="425"/>
    </location>
</feature>
<feature type="compositionally biased region" description="Basic residues" evidence="1">
    <location>
        <begin position="1940"/>
        <end position="1955"/>
    </location>
</feature>
<dbReference type="PROSITE" id="PS50800">
    <property type="entry name" value="SAP"/>
    <property type="match status" value="1"/>
</dbReference>
<feature type="region of interest" description="Disordered" evidence="1">
    <location>
        <begin position="1025"/>
        <end position="1544"/>
    </location>
</feature>
<dbReference type="InterPro" id="IPR052793">
    <property type="entry name" value="EJC-associated_protein"/>
</dbReference>
<dbReference type="Gene3D" id="1.10.720.30">
    <property type="entry name" value="SAP domain"/>
    <property type="match status" value="1"/>
</dbReference>
<feature type="region of interest" description="Disordered" evidence="1">
    <location>
        <begin position="757"/>
        <end position="1013"/>
    </location>
</feature>
<feature type="region of interest" description="Disordered" evidence="1">
    <location>
        <begin position="361"/>
        <end position="385"/>
    </location>
</feature>
<feature type="region of interest" description="Disordered" evidence="1">
    <location>
        <begin position="1557"/>
        <end position="1724"/>
    </location>
</feature>
<dbReference type="FunFam" id="3.30.70.330:FF:000147">
    <property type="entry name" value="Apoptotic chromatin condensation inducer in the nucleus"/>
    <property type="match status" value="1"/>
</dbReference>
<feature type="compositionally biased region" description="Basic and acidic residues" evidence="1">
    <location>
        <begin position="892"/>
        <end position="920"/>
    </location>
</feature>
<feature type="region of interest" description="Disordered" evidence="1">
    <location>
        <begin position="397"/>
        <end position="535"/>
    </location>
</feature>
<dbReference type="Proteomes" id="UP001230051">
    <property type="component" value="Unassembled WGS sequence"/>
</dbReference>
<evidence type="ECO:0000313" key="3">
    <source>
        <dbReference type="EMBL" id="KAK1152908.1"/>
    </source>
</evidence>
<feature type="compositionally biased region" description="Acidic residues" evidence="1">
    <location>
        <begin position="505"/>
        <end position="518"/>
    </location>
</feature>
<dbReference type="InterPro" id="IPR032552">
    <property type="entry name" value="RSB_motif"/>
</dbReference>
<feature type="compositionally biased region" description="Basic and acidic residues" evidence="1">
    <location>
        <begin position="652"/>
        <end position="662"/>
    </location>
</feature>
<feature type="region of interest" description="Disordered" evidence="1">
    <location>
        <begin position="1852"/>
        <end position="1975"/>
    </location>
</feature>
<feature type="compositionally biased region" description="Polar residues" evidence="1">
    <location>
        <begin position="446"/>
        <end position="455"/>
    </location>
</feature>
<feature type="compositionally biased region" description="Basic and acidic residues" evidence="1">
    <location>
        <begin position="574"/>
        <end position="595"/>
    </location>
</feature>
<dbReference type="GO" id="GO:0061574">
    <property type="term" value="C:ASAP complex"/>
    <property type="evidence" value="ECO:0007669"/>
    <property type="project" value="TreeGrafter"/>
</dbReference>
<feature type="compositionally biased region" description="Low complexity" evidence="1">
    <location>
        <begin position="866"/>
        <end position="880"/>
    </location>
</feature>
<feature type="compositionally biased region" description="Basic and acidic residues" evidence="1">
    <location>
        <begin position="1671"/>
        <end position="1699"/>
    </location>
</feature>
<feature type="compositionally biased region" description="Basic and acidic residues" evidence="1">
    <location>
        <begin position="483"/>
        <end position="492"/>
    </location>
</feature>
<feature type="compositionally biased region" description="Basic and acidic residues" evidence="1">
    <location>
        <begin position="519"/>
        <end position="535"/>
    </location>
</feature>
<dbReference type="InterPro" id="IPR034257">
    <property type="entry name" value="Acinus_RRM"/>
</dbReference>
<feature type="compositionally biased region" description="Low complexity" evidence="1">
    <location>
        <begin position="257"/>
        <end position="269"/>
    </location>
</feature>
<feature type="region of interest" description="Disordered" evidence="1">
    <location>
        <begin position="101"/>
        <end position="316"/>
    </location>
</feature>
<feature type="compositionally biased region" description="Basic and acidic residues" evidence="1">
    <location>
        <begin position="765"/>
        <end position="776"/>
    </location>
</feature>
<feature type="compositionally biased region" description="Basic and acidic residues" evidence="1">
    <location>
        <begin position="1209"/>
        <end position="1232"/>
    </location>
</feature>
<feature type="compositionally biased region" description="Basic and acidic residues" evidence="1">
    <location>
        <begin position="1337"/>
        <end position="1348"/>
    </location>
</feature>
<evidence type="ECO:0000313" key="4">
    <source>
        <dbReference type="Proteomes" id="UP001230051"/>
    </source>
</evidence>
<feature type="compositionally biased region" description="Basic and acidic residues" evidence="1">
    <location>
        <begin position="1248"/>
        <end position="1259"/>
    </location>
</feature>
<dbReference type="InterPro" id="IPR036361">
    <property type="entry name" value="SAP_dom_sf"/>
</dbReference>
<feature type="compositionally biased region" description="Polar residues" evidence="1">
    <location>
        <begin position="1700"/>
        <end position="1709"/>
    </location>
</feature>
<feature type="compositionally biased region" description="Low complexity" evidence="1">
    <location>
        <begin position="1027"/>
        <end position="1044"/>
    </location>
</feature>
<sequence length="2086" mass="228000">MAELEDVTLDGKTLHSLRVADLKAALEQRGLQKSGQKNALVKRLKGALMLENLQKHSTPHTGFQPNSQIGEEMSQNSFIKQYLAKQQELLRQRLEREAREAAEAAEASAESEDETSFLEQSASKPPDLQSILEVPEQSGMSASSRETDSPSVQEEESLQEDKSEGYDSGSFQADQEESPTASLPKCTAVPARSSSSPQSGRRSCTRTVRQSPARPQPAELDSENLPSLVTGTAYSPVPELQNAEPARSRRSRHSRDGSSLDPSSSPVPDRTADGAEQSPRESKARRSSSRQSKDYLAAPSTVLVMAPPPPAQQTGPTDLVVRAEAQLPGPRAVASLSVRVIDGSAQISGSSVVVLPGVSGGVDGEVRGAPPTRINPQQQESSEMGKDVMLTEGFGSVGVEVVGGGEEKAAPKERLQRSRQLREHSPPPPNPVLKCGVESFPLPDTPKQSPPTSDEQAPEVGHFQMPQKTKKEREGGGGSSFEATKRQSHHQEPGPLSRLAKAMEDDNDNDDDEDEEGEDKERDKELNLTLEKRKSMPEVVAVGSMQGSILMHASVEKANAKLELSADSSLTLAKAEEDPEAPRGRRREVLGKGEITETGFTETLEKSKAKESSGTPQKVAEAQKTLEVLGKPAEVSKPVASEVLGLGQTNRSTERKDGELPEKAKFISITSREGHWKSSPAAFRAVGGSVPLRVEPKPALEMSKEVNSVTDNKPFQVSMAAPVEKTVAERIVSVTKHRETEKNEKAEVVLIHYSSASAEQAAQIDKPEEGAPEKIAKQAAGEKALETDKPKDPKEVFAANTTDKQEQDMPAFEPKEVSKQSSQTSKKGAVEQPKEVPAVPENLPFNLKRQTAVPQKDTATPKQGPNKSAASEEANAAVKVTPKEVLQPGKTEGVHILKLDSRRVLQPEKGVGEMTKEREQASAIQSHLPLSKRGRDLGTSDQKQKETDTKTPATKKESSLKSAHSEKPAGGDSSKISQTPVKEVPALHKPAQETSRFSENLTVGSPAPEPKSVEVTAEVLSQKQKETLVVPTQTPLTPQVQSSPKKFRVFRDTPPSPEARAPPKKTRVYRDGLPALEYPKKSFQTQGSAERSVPEPKPEKAPLVEQETEKPDSLERASEAGQLPKLSGYATSREEGPRDATWKEGEVSRTAEVSPSDPNPGSQSVSLKRIGPPARVEKEGPKPEEQNSHAGAKEPENEPQNKARGVFPETEKESGPPKRKASESSTLDKDPPKPAQEAAETSSRHQAHKEMPEKQEDKTPVVASGKWAETAKSTTSEMPRKPEEKPTAETPKSSEGRLMKAVKELEKEPMGPILPPSPPPEETESGHPPTPPLSAPDTDRERGRRSREGASPSSSSSSSSTSNSSSSASSSRSSSSSRSRSPSSDRRSVSPQRDSLSRDSGAFCQPEGSPDSGRPDDPPTSRQHERRKRRAEREEEEGEHEERAGTSHSKKPCLTAEGKGSADGAEKKEWRRAGEGESRGKHTASELKQDHASAMMELERRTETEVSADSQSESCSEHRDERGNKGQAEEGVQPKTFTSRKISVLSASKFLPAVSTAEPAGGSAAAAVPGGGAGGGEADGNQIGRKRRWGSSTAGTAKKPSISITTESLKSLIPDMKPVSVAGQEAILDLHPDEGRLSGEENERGEGREEPSQQDRALKIRRTVTQVVPVEAHENGQKETHKEGGKEDAGCEEEERKEPQSVTMETQLPVTGETDVKKATPSGTLVRRSINQQKSGMSVTIEDPVRTAQHPSPPHSKITNIVHISNLVRPFTLGQLKELLNRTGTLVDEGFWIDKIKSHCYVTYSMTEEAVATRNALHGVKWPQSNPKFLSVEFSEQDELNFHKGLLADLRPAEGPRQSDISLHRSSHTVPPSSGPPQTHPSDRAVRDQWAEREREMERRERTRAEREWDRDKVRDYNSKHHGGPRGLHAGPEGPGGVGRRSRSRSRDRRRKERAKSKEKTADRKEKAPEEPPAKLLDDLFCKTKAAPCIYWLPLTDKQVVLKEGERAERMKERIKRRKEQEEEEKRRDEERRERLKEREKEVAERERVRSWKEENKGEGRAGWRERGSNKGTRAGEHPPPRDRRR</sequence>
<feature type="compositionally biased region" description="Gly residues" evidence="1">
    <location>
        <begin position="1569"/>
        <end position="1578"/>
    </location>
</feature>
<gene>
    <name evidence="3" type="ORF">AOXY_G30614</name>
</gene>
<feature type="compositionally biased region" description="Basic and acidic residues" evidence="1">
    <location>
        <begin position="1956"/>
        <end position="1975"/>
    </location>
</feature>
<dbReference type="GO" id="GO:0071011">
    <property type="term" value="C:precatalytic spliceosome"/>
    <property type="evidence" value="ECO:0007669"/>
    <property type="project" value="TreeGrafter"/>
</dbReference>
<feature type="compositionally biased region" description="Basic and acidic residues" evidence="1">
    <location>
        <begin position="783"/>
        <end position="795"/>
    </location>
</feature>
<dbReference type="SUPFAM" id="SSF68906">
    <property type="entry name" value="SAP domain"/>
    <property type="match status" value="1"/>
</dbReference>
<name>A0AAD8CNT0_ACIOX</name>
<feature type="compositionally biased region" description="Basic and acidic residues" evidence="1">
    <location>
        <begin position="933"/>
        <end position="969"/>
    </location>
</feature>
<feature type="compositionally biased region" description="Polar residues" evidence="1">
    <location>
        <begin position="138"/>
        <end position="152"/>
    </location>
</feature>
<accession>A0AAD8CNT0</accession>
<feature type="compositionally biased region" description="Polar residues" evidence="1">
    <location>
        <begin position="1505"/>
        <end position="1514"/>
    </location>
</feature>
<feature type="compositionally biased region" description="Basic and acidic residues" evidence="1">
    <location>
        <begin position="1092"/>
        <end position="1118"/>
    </location>
</feature>
<feature type="compositionally biased region" description="Basic and acidic residues" evidence="1">
    <location>
        <begin position="270"/>
        <end position="284"/>
    </location>
</feature>